<dbReference type="Pfam" id="PF04349">
    <property type="entry name" value="MdoG"/>
    <property type="match status" value="1"/>
</dbReference>
<dbReference type="InterPro" id="IPR011013">
    <property type="entry name" value="Gal_mutarotase_sf_dom"/>
</dbReference>
<evidence type="ECO:0000259" key="6">
    <source>
        <dbReference type="Pfam" id="PF04349"/>
    </source>
</evidence>
<dbReference type="OrthoDB" id="9777817at2"/>
<dbReference type="GO" id="GO:0030246">
    <property type="term" value="F:carbohydrate binding"/>
    <property type="evidence" value="ECO:0007669"/>
    <property type="project" value="InterPro"/>
</dbReference>
<comment type="subcellular location">
    <subcellularLocation>
        <location evidence="1">Periplasm</location>
    </subcellularLocation>
</comment>
<dbReference type="InterPro" id="IPR014718">
    <property type="entry name" value="GH-type_carb-bd"/>
</dbReference>
<keyword evidence="8" id="KW-1185">Reference proteome</keyword>
<name>A0A2U8VVH1_9HYPH</name>
<comment type="similarity">
    <text evidence="3">Belongs to the OpgD/OpgG family.</text>
</comment>
<evidence type="ECO:0000256" key="4">
    <source>
        <dbReference type="ARBA" id="ARBA00022764"/>
    </source>
</evidence>
<dbReference type="EMBL" id="CP029551">
    <property type="protein sequence ID" value="AWN37350.1"/>
    <property type="molecule type" value="Genomic_DNA"/>
</dbReference>
<evidence type="ECO:0000256" key="1">
    <source>
        <dbReference type="ARBA" id="ARBA00004418"/>
    </source>
</evidence>
<evidence type="ECO:0000313" key="7">
    <source>
        <dbReference type="EMBL" id="AWN37350.1"/>
    </source>
</evidence>
<dbReference type="Gene3D" id="2.70.98.10">
    <property type="match status" value="1"/>
</dbReference>
<dbReference type="GO" id="GO:0030288">
    <property type="term" value="C:outer membrane-bounded periplasmic space"/>
    <property type="evidence" value="ECO:0007669"/>
    <property type="project" value="TreeGrafter"/>
</dbReference>
<dbReference type="InterPro" id="IPR007444">
    <property type="entry name" value="Glucan_biosyn_MdoG_C"/>
</dbReference>
<evidence type="ECO:0000256" key="2">
    <source>
        <dbReference type="ARBA" id="ARBA00005001"/>
    </source>
</evidence>
<organism evidence="7 8">
    <name type="scientific">Methylobacterium radiodurans</name>
    <dbReference type="NCBI Taxonomy" id="2202828"/>
    <lineage>
        <taxon>Bacteria</taxon>
        <taxon>Pseudomonadati</taxon>
        <taxon>Pseudomonadota</taxon>
        <taxon>Alphaproteobacteria</taxon>
        <taxon>Hyphomicrobiales</taxon>
        <taxon>Methylobacteriaceae</taxon>
        <taxon>Methylobacterium</taxon>
    </lineage>
</organism>
<dbReference type="PANTHER" id="PTHR30504">
    <property type="entry name" value="GLUCANS BIOSYNTHESIS PROTEIN"/>
    <property type="match status" value="1"/>
</dbReference>
<dbReference type="InterPro" id="IPR013783">
    <property type="entry name" value="Ig-like_fold"/>
</dbReference>
<dbReference type="InterPro" id="IPR014756">
    <property type="entry name" value="Ig_E-set"/>
</dbReference>
<gene>
    <name evidence="7" type="ORF">DK427_17815</name>
</gene>
<dbReference type="PIRSF" id="PIRSF006281">
    <property type="entry name" value="MdoG"/>
    <property type="match status" value="1"/>
</dbReference>
<dbReference type="KEGG" id="meti:DK427_17815"/>
<dbReference type="PANTHER" id="PTHR30504:SF2">
    <property type="entry name" value="GLUCANS BIOSYNTHESIS PROTEIN G"/>
    <property type="match status" value="1"/>
</dbReference>
<dbReference type="AlphaFoldDB" id="A0A2U8VVH1"/>
<dbReference type="Gene3D" id="2.60.40.10">
    <property type="entry name" value="Immunoglobulins"/>
    <property type="match status" value="1"/>
</dbReference>
<evidence type="ECO:0000256" key="3">
    <source>
        <dbReference type="ARBA" id="ARBA00009284"/>
    </source>
</evidence>
<accession>A0A2U8VVH1</accession>
<keyword evidence="4" id="KW-0574">Periplasm</keyword>
<feature type="domain" description="Glucan biosynthesis periplasmic MdoG C-terminal" evidence="6">
    <location>
        <begin position="111"/>
        <end position="578"/>
    </location>
</feature>
<dbReference type="InterPro" id="IPR014438">
    <property type="entry name" value="Glucan_biosyn_MdoG/MdoD"/>
</dbReference>
<sequence>MAPSRSGRKGNAQQRYARAGCRAGCRAGAEQAGRILFRTGSAPPVLGELRSRPSSTRPPILPTDTPSCAAAHAAPTRRAVLAAGLAAGSGLLSGPARAAEPPPFPGPGAPFDREALVAHARERARGPYVAPRTDDLPAALRELGREAYAAIRPAPGRGVWEGEDSGWILEPLPRGSIFSQPVQLFLVEGGEVRPLPYDRSRFQAEGVSLPDLPSEAGYSGLRLRARVQGGEPAEIGVFQGASFFRLCAPGQELGVTARALTLRPADARGEEFPLFRALYAERPEAGGALVLHALVESESAVAALRFRIAPEARATVCDVEAAIFARQPLDHLGLGGCQASYLFGPLDRRNVDDARSAVHATDGLAIANGSGEQIWRPVHNPDALQISAFVDDNPRGFGLMQRARAFRDYEDDVQHWERRPSLWLEPRDDWGRGSVVLLEIPSDSEANENVLAYWRPKETLPKDGALQVAYRQHWVWERPAPSTLARVTASRGGRGSAGPRRLFLVDFAGEDLAEAGGLDLALSAAPGTITRQQLLPDPGAKTARVAFELDPGSERASELRLQLRRGDRPVSETWLYRWTP</sequence>
<dbReference type="SUPFAM" id="SSF74650">
    <property type="entry name" value="Galactose mutarotase-like"/>
    <property type="match status" value="1"/>
</dbReference>
<dbReference type="GO" id="GO:0051274">
    <property type="term" value="P:beta-glucan biosynthetic process"/>
    <property type="evidence" value="ECO:0007669"/>
    <property type="project" value="TreeGrafter"/>
</dbReference>
<dbReference type="UniPathway" id="UPA00637"/>
<protein>
    <submittedName>
        <fullName evidence="7">Glucan biosynthesis protein D</fullName>
    </submittedName>
</protein>
<dbReference type="GO" id="GO:0003824">
    <property type="term" value="F:catalytic activity"/>
    <property type="evidence" value="ECO:0007669"/>
    <property type="project" value="InterPro"/>
</dbReference>
<reference evidence="7 8" key="1">
    <citation type="submission" date="2018-05" db="EMBL/GenBank/DDBJ databases">
        <title>Complete Genome Sequence of Methylobacterium sp. 17Sr1-43.</title>
        <authorList>
            <person name="Srinivasan S."/>
        </authorList>
    </citation>
    <scope>NUCLEOTIDE SEQUENCE [LARGE SCALE GENOMIC DNA]</scope>
    <source>
        <strain evidence="7 8">17Sr1-43</strain>
    </source>
</reference>
<dbReference type="Proteomes" id="UP000246058">
    <property type="component" value="Chromosome"/>
</dbReference>
<evidence type="ECO:0000256" key="5">
    <source>
        <dbReference type="SAM" id="MobiDB-lite"/>
    </source>
</evidence>
<feature type="region of interest" description="Disordered" evidence="5">
    <location>
        <begin position="43"/>
        <end position="66"/>
    </location>
</feature>
<evidence type="ECO:0000313" key="8">
    <source>
        <dbReference type="Proteomes" id="UP000246058"/>
    </source>
</evidence>
<proteinExistence type="inferred from homology"/>
<comment type="pathway">
    <text evidence="2">Glycan metabolism; osmoregulated periplasmic glucan (OPG) biosynthesis.</text>
</comment>
<dbReference type="SUPFAM" id="SSF81296">
    <property type="entry name" value="E set domains"/>
    <property type="match status" value="1"/>
</dbReference>